<dbReference type="Pfam" id="PF01261">
    <property type="entry name" value="AP_endonuc_2"/>
    <property type="match status" value="1"/>
</dbReference>
<evidence type="ECO:0000259" key="1">
    <source>
        <dbReference type="Pfam" id="PF01261"/>
    </source>
</evidence>
<name>A0A645HZS8_9ZZZZ</name>
<dbReference type="PANTHER" id="PTHR12110:SF53">
    <property type="entry name" value="BLR5974 PROTEIN"/>
    <property type="match status" value="1"/>
</dbReference>
<dbReference type="GO" id="GO:0050114">
    <property type="term" value="F:myo-inosose-2 dehydratase activity"/>
    <property type="evidence" value="ECO:0007669"/>
    <property type="project" value="UniProtKB-EC"/>
</dbReference>
<comment type="caution">
    <text evidence="2">The sequence shown here is derived from an EMBL/GenBank/DDBJ whole genome shotgun (WGS) entry which is preliminary data.</text>
</comment>
<dbReference type="InterPro" id="IPR013022">
    <property type="entry name" value="Xyl_isomerase-like_TIM-brl"/>
</dbReference>
<dbReference type="Gene3D" id="3.20.20.150">
    <property type="entry name" value="Divalent-metal-dependent TIM barrel enzymes"/>
    <property type="match status" value="1"/>
</dbReference>
<dbReference type="InterPro" id="IPR036237">
    <property type="entry name" value="Xyl_isomerase-like_sf"/>
</dbReference>
<dbReference type="InterPro" id="IPR050312">
    <property type="entry name" value="IolE/XylAMocC-like"/>
</dbReference>
<sequence length="192" mass="21317">MKSCIPKAKLIGADVMRVTGSSLMFRHEPHGPQIGALTKQFKEAIKIAEDYEIKLAVENHIDYTADEIMQLLENVDSPNFGVNFDTGNFLRLLDDPVRGMEILAPYVLAVHLKDLQVNIKEAKPTDWFFFSGVPVGQGLVDNQSLANILNKQNFTGFLAVEIDHPHADWKGREEEAVAQSVAGMKKIVGSLE</sequence>
<dbReference type="AlphaFoldDB" id="A0A645HZS8"/>
<feature type="domain" description="Xylose isomerase-like TIM barrel" evidence="1">
    <location>
        <begin position="1"/>
        <end position="186"/>
    </location>
</feature>
<dbReference type="EMBL" id="VSSQ01103556">
    <property type="protein sequence ID" value="MPN44430.1"/>
    <property type="molecule type" value="Genomic_DNA"/>
</dbReference>
<dbReference type="PANTHER" id="PTHR12110">
    <property type="entry name" value="HYDROXYPYRUVATE ISOMERASE"/>
    <property type="match status" value="1"/>
</dbReference>
<gene>
    <name evidence="2" type="primary">iolE_18</name>
    <name evidence="2" type="ORF">SDC9_191995</name>
</gene>
<proteinExistence type="predicted"/>
<evidence type="ECO:0000313" key="2">
    <source>
        <dbReference type="EMBL" id="MPN44430.1"/>
    </source>
</evidence>
<organism evidence="2">
    <name type="scientific">bioreactor metagenome</name>
    <dbReference type="NCBI Taxonomy" id="1076179"/>
    <lineage>
        <taxon>unclassified sequences</taxon>
        <taxon>metagenomes</taxon>
        <taxon>ecological metagenomes</taxon>
    </lineage>
</organism>
<reference evidence="2" key="1">
    <citation type="submission" date="2019-08" db="EMBL/GenBank/DDBJ databases">
        <authorList>
            <person name="Kucharzyk K."/>
            <person name="Murdoch R.W."/>
            <person name="Higgins S."/>
            <person name="Loffler F."/>
        </authorList>
    </citation>
    <scope>NUCLEOTIDE SEQUENCE</scope>
</reference>
<dbReference type="EC" id="4.2.1.44" evidence="2"/>
<dbReference type="SUPFAM" id="SSF51658">
    <property type="entry name" value="Xylose isomerase-like"/>
    <property type="match status" value="1"/>
</dbReference>
<protein>
    <submittedName>
        <fullName evidence="2">Inosose dehydratase</fullName>
        <ecNumber evidence="2">4.2.1.44</ecNumber>
    </submittedName>
</protein>
<accession>A0A645HZS8</accession>
<keyword evidence="2" id="KW-0456">Lyase</keyword>